<gene>
    <name evidence="3" type="ORF">TR125947</name>
</gene>
<sequence length="325" mass="35718">MNRSSSFVILDESEDMASSGSEDLVESLLIDNSSKGPCQTAGALPTSTVTLTSKCDLESSSWAVLDESDTTLETSPPPETTFLMTATKNEEMEEDEADAEGGLTLSAAAELPPTSGEGGVDASVEQASESNVQLSSFSSLLERAFNFIQFLSDLLSNLDGTTKRTAVVVLVIGVLISLPCVHKFSNSSGLISDRLQSTEEDLEDCRKSLSKCDSQVHSQSKSLATANDKLHSSDSALTNCLRTLNWRQEKIEQYKTNMDQLQEKLKTTTAANERMQKTLIELQNKVIKYQEENCEQKNRKNWFRDPGRKCHADRSHRRAAGLPHL</sequence>
<reference evidence="3" key="1">
    <citation type="submission" date="2016-01" db="EMBL/GenBank/DDBJ databases">
        <title>Reference transcriptome for the parasite Schistocephalus solidus: insights into the molecular evolution of parasitism.</title>
        <authorList>
            <person name="Hebert F.O."/>
            <person name="Grambauer S."/>
            <person name="Barber I."/>
            <person name="Landry C.R."/>
            <person name="Aubin-Horth N."/>
        </authorList>
    </citation>
    <scope>NUCLEOTIDE SEQUENCE</scope>
</reference>
<keyword evidence="1" id="KW-0175">Coiled coil</keyword>
<dbReference type="SUPFAM" id="SSF57997">
    <property type="entry name" value="Tropomyosin"/>
    <property type="match status" value="1"/>
</dbReference>
<evidence type="ECO:0000256" key="2">
    <source>
        <dbReference type="SAM" id="MobiDB-lite"/>
    </source>
</evidence>
<feature type="region of interest" description="Disordered" evidence="2">
    <location>
        <begin position="1"/>
        <end position="22"/>
    </location>
</feature>
<feature type="region of interest" description="Disordered" evidence="2">
    <location>
        <begin position="306"/>
        <end position="325"/>
    </location>
</feature>
<dbReference type="EMBL" id="GEEE01014774">
    <property type="protein sequence ID" value="JAP48451.1"/>
    <property type="molecule type" value="Transcribed_RNA"/>
</dbReference>
<evidence type="ECO:0000256" key="1">
    <source>
        <dbReference type="SAM" id="Coils"/>
    </source>
</evidence>
<protein>
    <submittedName>
        <fullName evidence="3">Uncharacterized protein</fullName>
    </submittedName>
</protein>
<name>A0A0X3P906_SCHSO</name>
<feature type="coiled-coil region" evidence="1">
    <location>
        <begin position="244"/>
        <end position="292"/>
    </location>
</feature>
<accession>A0A0X3P906</accession>
<dbReference type="AlphaFoldDB" id="A0A0X3P906"/>
<organism evidence="3">
    <name type="scientific">Schistocephalus solidus</name>
    <name type="common">Tapeworm</name>
    <dbReference type="NCBI Taxonomy" id="70667"/>
    <lineage>
        <taxon>Eukaryota</taxon>
        <taxon>Metazoa</taxon>
        <taxon>Spiralia</taxon>
        <taxon>Lophotrochozoa</taxon>
        <taxon>Platyhelminthes</taxon>
        <taxon>Cestoda</taxon>
        <taxon>Eucestoda</taxon>
        <taxon>Diphyllobothriidea</taxon>
        <taxon>Diphyllobothriidae</taxon>
        <taxon>Schistocephalus</taxon>
    </lineage>
</organism>
<evidence type="ECO:0000313" key="3">
    <source>
        <dbReference type="EMBL" id="JAP48451.1"/>
    </source>
</evidence>
<proteinExistence type="predicted"/>